<dbReference type="InterPro" id="IPR004363">
    <property type="entry name" value="Methylgl_synth"/>
</dbReference>
<evidence type="ECO:0000313" key="2">
    <source>
        <dbReference type="EMBL" id="NYI42737.1"/>
    </source>
</evidence>
<dbReference type="RefSeq" id="WP_062075188.1">
    <property type="nucleotide sequence ID" value="NZ_BBRC01000006.1"/>
</dbReference>
<dbReference type="InterPro" id="IPR001206">
    <property type="entry name" value="Diacylglycerol_kinase_cat_dom"/>
</dbReference>
<evidence type="ECO:0000259" key="1">
    <source>
        <dbReference type="PROSITE" id="PS50146"/>
    </source>
</evidence>
<dbReference type="Pfam" id="PF19279">
    <property type="entry name" value="YegS_C"/>
    <property type="match status" value="1"/>
</dbReference>
<dbReference type="Pfam" id="PF00781">
    <property type="entry name" value="DAGK_cat"/>
    <property type="match status" value="1"/>
</dbReference>
<dbReference type="OrthoDB" id="3171056at2"/>
<gene>
    <name evidence="2" type="ORF">BKA03_002856</name>
</gene>
<dbReference type="PANTHER" id="PTHR30492">
    <property type="entry name" value="METHYLGLYOXAL SYNTHASE"/>
    <property type="match status" value="1"/>
</dbReference>
<protein>
    <submittedName>
        <fullName evidence="2">YegS/Rv2252/BmrU family lipid kinase</fullName>
    </submittedName>
</protein>
<dbReference type="Proteomes" id="UP000547973">
    <property type="component" value="Unassembled WGS sequence"/>
</dbReference>
<dbReference type="Gene3D" id="2.60.200.40">
    <property type="match status" value="1"/>
</dbReference>
<comment type="caution">
    <text evidence="2">The sequence shown here is derived from an EMBL/GenBank/DDBJ whole genome shotgun (WGS) entry which is preliminary data.</text>
</comment>
<dbReference type="AlphaFoldDB" id="A0A7Z0CLB9"/>
<dbReference type="PROSITE" id="PS50146">
    <property type="entry name" value="DAGK"/>
    <property type="match status" value="1"/>
</dbReference>
<dbReference type="InterPro" id="IPR017438">
    <property type="entry name" value="ATP-NAD_kinase_N"/>
</dbReference>
<reference evidence="2 3" key="1">
    <citation type="submission" date="2020-07" db="EMBL/GenBank/DDBJ databases">
        <title>Sequencing the genomes of 1000 actinobacteria strains.</title>
        <authorList>
            <person name="Klenk H.-P."/>
        </authorList>
    </citation>
    <scope>NUCLEOTIDE SEQUENCE [LARGE SCALE GENOMIC DNA]</scope>
    <source>
        <strain evidence="2 3">DSM 19970</strain>
    </source>
</reference>
<dbReference type="GO" id="GO:0019242">
    <property type="term" value="P:methylglyoxal biosynthetic process"/>
    <property type="evidence" value="ECO:0007669"/>
    <property type="project" value="InterPro"/>
</dbReference>
<proteinExistence type="predicted"/>
<feature type="domain" description="DAGKc" evidence="1">
    <location>
        <begin position="49"/>
        <end position="127"/>
    </location>
</feature>
<dbReference type="GO" id="GO:0008929">
    <property type="term" value="F:methylglyoxal synthase activity"/>
    <property type="evidence" value="ECO:0007669"/>
    <property type="project" value="InterPro"/>
</dbReference>
<organism evidence="2 3">
    <name type="scientific">Demequina lutea</name>
    <dbReference type="NCBI Taxonomy" id="431489"/>
    <lineage>
        <taxon>Bacteria</taxon>
        <taxon>Bacillati</taxon>
        <taxon>Actinomycetota</taxon>
        <taxon>Actinomycetes</taxon>
        <taxon>Micrococcales</taxon>
        <taxon>Demequinaceae</taxon>
        <taxon>Demequina</taxon>
    </lineage>
</organism>
<dbReference type="GO" id="GO:0016301">
    <property type="term" value="F:kinase activity"/>
    <property type="evidence" value="ECO:0007669"/>
    <property type="project" value="UniProtKB-KW"/>
</dbReference>
<name>A0A7Z0CLB9_9MICO</name>
<dbReference type="Gene3D" id="3.40.50.10330">
    <property type="entry name" value="Probable inorganic polyphosphate/atp-NAD kinase, domain 1"/>
    <property type="match status" value="1"/>
</dbReference>
<dbReference type="InterPro" id="IPR045540">
    <property type="entry name" value="YegS/DAGK_C"/>
</dbReference>
<keyword evidence="3" id="KW-1185">Reference proteome</keyword>
<dbReference type="GO" id="GO:0005829">
    <property type="term" value="C:cytosol"/>
    <property type="evidence" value="ECO:0007669"/>
    <property type="project" value="TreeGrafter"/>
</dbReference>
<evidence type="ECO:0000313" key="3">
    <source>
        <dbReference type="Proteomes" id="UP000547973"/>
    </source>
</evidence>
<dbReference type="PANTHER" id="PTHR30492:SF0">
    <property type="entry name" value="METHYLGLYOXAL SYNTHASE"/>
    <property type="match status" value="1"/>
</dbReference>
<keyword evidence="2" id="KW-0808">Transferase</keyword>
<accession>A0A7Z0CLB9</accession>
<dbReference type="EMBL" id="JACBZO010000001">
    <property type="protein sequence ID" value="NYI42737.1"/>
    <property type="molecule type" value="Genomic_DNA"/>
</dbReference>
<dbReference type="SUPFAM" id="SSF111331">
    <property type="entry name" value="NAD kinase/diacylglycerol kinase-like"/>
    <property type="match status" value="1"/>
</dbReference>
<keyword evidence="2" id="KW-0418">Kinase</keyword>
<sequence length="301" mass="32209">MTTVAVIARAGKTFGGGLDELRRVLDDAGFPDPLWYDVTKSRQVGKYSRRAMTKGADVLFVWGGDGTVQHCIDAVAGSKAVIAILPAGTANLFATNLDIPQDIAKAVEIGLHGDRRILDTGIVNGEHFAVMAGAGMDALMIRDADDGLKDHFGRAAYLWTAAKNLSTSPVMAKVDVDGRRFHKGKISCVLAGNVKDVYGKVAVFDDATPDDGLLEFGVVTAKSLKQWVSTVSTVVLGRSDDSPFVFTTRGKRMKVIFSKPTPYELDGDLRKATKQLRIKVKPKSITVCVPALASAGVEGTR</sequence>
<dbReference type="InterPro" id="IPR016064">
    <property type="entry name" value="NAD/diacylglycerol_kinase_sf"/>
</dbReference>